<keyword evidence="2 3" id="KW-0808">Transferase</keyword>
<dbReference type="SUPFAM" id="SSF53335">
    <property type="entry name" value="S-adenosyl-L-methionine-dependent methyltransferases"/>
    <property type="match status" value="1"/>
</dbReference>
<evidence type="ECO:0000256" key="1">
    <source>
        <dbReference type="ARBA" id="ARBA00022603"/>
    </source>
</evidence>
<dbReference type="PANTHER" id="PTHR43542:SF1">
    <property type="entry name" value="METHYLTRANSFERASE"/>
    <property type="match status" value="1"/>
</dbReference>
<organism evidence="3 4">
    <name type="scientific">Microbacterium allomyrinae</name>
    <dbReference type="NCBI Taxonomy" id="2830666"/>
    <lineage>
        <taxon>Bacteria</taxon>
        <taxon>Bacillati</taxon>
        <taxon>Actinomycetota</taxon>
        <taxon>Actinomycetes</taxon>
        <taxon>Micrococcales</taxon>
        <taxon>Microbacteriaceae</taxon>
        <taxon>Microbacterium</taxon>
    </lineage>
</organism>
<dbReference type="GO" id="GO:0003676">
    <property type="term" value="F:nucleic acid binding"/>
    <property type="evidence" value="ECO:0007669"/>
    <property type="project" value="InterPro"/>
</dbReference>
<dbReference type="InterPro" id="IPR004398">
    <property type="entry name" value="RNA_MeTrfase_RsmD"/>
</dbReference>
<name>A0A9X1S282_9MICO</name>
<dbReference type="AlphaFoldDB" id="A0A9X1S282"/>
<evidence type="ECO:0000256" key="2">
    <source>
        <dbReference type="ARBA" id="ARBA00022679"/>
    </source>
</evidence>
<dbReference type="Gene3D" id="3.40.50.150">
    <property type="entry name" value="Vaccinia Virus protein VP39"/>
    <property type="match status" value="1"/>
</dbReference>
<accession>A0A9X1S282</accession>
<keyword evidence="1 3" id="KW-0489">Methyltransferase</keyword>
<dbReference type="PIRSF" id="PIRSF004553">
    <property type="entry name" value="CHP00095"/>
    <property type="match status" value="1"/>
</dbReference>
<dbReference type="InterPro" id="IPR029063">
    <property type="entry name" value="SAM-dependent_MTases_sf"/>
</dbReference>
<dbReference type="PANTHER" id="PTHR43542">
    <property type="entry name" value="METHYLTRANSFERASE"/>
    <property type="match status" value="1"/>
</dbReference>
<evidence type="ECO:0000313" key="3">
    <source>
        <dbReference type="EMBL" id="MCC2032396.1"/>
    </source>
</evidence>
<comment type="caution">
    <text evidence="3">The sequence shown here is derived from an EMBL/GenBank/DDBJ whole genome shotgun (WGS) entry which is preliminary data.</text>
</comment>
<dbReference type="EMBL" id="JAGTTN010000002">
    <property type="protein sequence ID" value="MCC2032396.1"/>
    <property type="molecule type" value="Genomic_DNA"/>
</dbReference>
<sequence length="202" mass="20853">MTRIIAGRAGSLTLDVPDAGTRPTSDRVRESLFGALESSDLLRGAAVLDLYAGSGALAFEAVSRGAASADLVEKNPRAAAVAQRNAGRVAKAVGPDAALRVHRSGADGFLRTARGPFDVVFLDPPYDVGESELSSTLALLVPLLAEGAVVVIERGSRSPEPALPARLTATRSKRYGDTTLWWATTLAADGEDAASGGSDPAR</sequence>
<dbReference type="GO" id="GO:0052913">
    <property type="term" value="F:16S rRNA (guanine(966)-N(2))-methyltransferase activity"/>
    <property type="evidence" value="ECO:0007669"/>
    <property type="project" value="UniProtKB-EC"/>
</dbReference>
<reference evidence="3" key="1">
    <citation type="submission" date="2021-04" db="EMBL/GenBank/DDBJ databases">
        <title>Microbacterium tenobrionis sp. nov. and Microbacterium allomyrinae sp. nov., isolated from larvae of Tenobrio molitor and Allomyrina dichotoma, respectively.</title>
        <authorList>
            <person name="Lee S.D."/>
        </authorList>
    </citation>
    <scope>NUCLEOTIDE SEQUENCE</scope>
    <source>
        <strain evidence="3">BWT-G7</strain>
    </source>
</reference>
<dbReference type="InterPro" id="IPR002052">
    <property type="entry name" value="DNA_methylase_N6_adenine_CS"/>
</dbReference>
<keyword evidence="4" id="KW-1185">Reference proteome</keyword>
<dbReference type="Pfam" id="PF03602">
    <property type="entry name" value="Cons_hypoth95"/>
    <property type="match status" value="1"/>
</dbReference>
<evidence type="ECO:0000313" key="4">
    <source>
        <dbReference type="Proteomes" id="UP001139354"/>
    </source>
</evidence>
<dbReference type="RefSeq" id="WP_229384330.1">
    <property type="nucleotide sequence ID" value="NZ_JAGTTN010000002.1"/>
</dbReference>
<protein>
    <submittedName>
        <fullName evidence="3">16S rRNA (Guanine(966)-N(2))-methyltransferase RsmD</fullName>
        <ecNumber evidence="3">2.1.1.171</ecNumber>
    </submittedName>
</protein>
<dbReference type="EC" id="2.1.1.171" evidence="3"/>
<dbReference type="NCBIfam" id="TIGR00095">
    <property type="entry name" value="16S rRNA (guanine(966)-N(2))-methyltransferase RsmD"/>
    <property type="match status" value="1"/>
</dbReference>
<gene>
    <name evidence="3" type="primary">rsmD</name>
    <name evidence="3" type="ORF">KEC57_09425</name>
</gene>
<proteinExistence type="predicted"/>
<dbReference type="PROSITE" id="PS00092">
    <property type="entry name" value="N6_MTASE"/>
    <property type="match status" value="1"/>
</dbReference>
<dbReference type="CDD" id="cd02440">
    <property type="entry name" value="AdoMet_MTases"/>
    <property type="match status" value="1"/>
</dbReference>
<dbReference type="Proteomes" id="UP001139354">
    <property type="component" value="Unassembled WGS sequence"/>
</dbReference>